<name>A0A9D1KEE1_9FIRM</name>
<evidence type="ECO:0000256" key="6">
    <source>
        <dbReference type="SAM" id="Phobius"/>
    </source>
</evidence>
<feature type="transmembrane region" description="Helical" evidence="6">
    <location>
        <begin position="235"/>
        <end position="257"/>
    </location>
</feature>
<feature type="transmembrane region" description="Helical" evidence="6">
    <location>
        <begin position="312"/>
        <end position="335"/>
    </location>
</feature>
<evidence type="ECO:0000313" key="8">
    <source>
        <dbReference type="Proteomes" id="UP000886860"/>
    </source>
</evidence>
<dbReference type="CDD" id="cd06581">
    <property type="entry name" value="TM_PBP1_LivM_like"/>
    <property type="match status" value="1"/>
</dbReference>
<comment type="caution">
    <text evidence="7">The sequence shown here is derived from an EMBL/GenBank/DDBJ whole genome shotgun (WGS) entry which is preliminary data.</text>
</comment>
<protein>
    <submittedName>
        <fullName evidence="7">Urea ABC transporter permease subunit UrtC</fullName>
    </submittedName>
</protein>
<evidence type="ECO:0000256" key="3">
    <source>
        <dbReference type="ARBA" id="ARBA00022692"/>
    </source>
</evidence>
<dbReference type="PROSITE" id="PS51257">
    <property type="entry name" value="PROKAR_LIPOPROTEIN"/>
    <property type="match status" value="1"/>
</dbReference>
<feature type="transmembrane region" description="Helical" evidence="6">
    <location>
        <begin position="277"/>
        <end position="300"/>
    </location>
</feature>
<keyword evidence="4 6" id="KW-1133">Transmembrane helix</keyword>
<feature type="transmembrane region" description="Helical" evidence="6">
    <location>
        <begin position="111"/>
        <end position="133"/>
    </location>
</feature>
<keyword evidence="2" id="KW-1003">Cell membrane</keyword>
<reference evidence="7" key="2">
    <citation type="journal article" date="2021" name="PeerJ">
        <title>Extensive microbial diversity within the chicken gut microbiome revealed by metagenomics and culture.</title>
        <authorList>
            <person name="Gilroy R."/>
            <person name="Ravi A."/>
            <person name="Getino M."/>
            <person name="Pursley I."/>
            <person name="Horton D.L."/>
            <person name="Alikhan N.F."/>
            <person name="Baker D."/>
            <person name="Gharbi K."/>
            <person name="Hall N."/>
            <person name="Watson M."/>
            <person name="Adriaenssens E.M."/>
            <person name="Foster-Nyarko E."/>
            <person name="Jarju S."/>
            <person name="Secka A."/>
            <person name="Antonio M."/>
            <person name="Oren A."/>
            <person name="Chaudhuri R.R."/>
            <person name="La Ragione R."/>
            <person name="Hildebrand F."/>
            <person name="Pallen M.J."/>
        </authorList>
    </citation>
    <scope>NUCLEOTIDE SEQUENCE</scope>
    <source>
        <strain evidence="7">CHK123-3438</strain>
    </source>
</reference>
<dbReference type="AlphaFoldDB" id="A0A9D1KEE1"/>
<evidence type="ECO:0000256" key="5">
    <source>
        <dbReference type="ARBA" id="ARBA00023136"/>
    </source>
</evidence>
<dbReference type="NCBIfam" id="TIGR03408">
    <property type="entry name" value="urea_trans_UrtC"/>
    <property type="match status" value="1"/>
</dbReference>
<feature type="transmembrane region" description="Helical" evidence="6">
    <location>
        <begin position="53"/>
        <end position="79"/>
    </location>
</feature>
<comment type="subcellular location">
    <subcellularLocation>
        <location evidence="1">Cell membrane</location>
        <topology evidence="1">Multi-pass membrane protein</topology>
    </subcellularLocation>
</comment>
<feature type="transmembrane region" description="Helical" evidence="6">
    <location>
        <begin position="140"/>
        <end position="159"/>
    </location>
</feature>
<feature type="transmembrane region" description="Helical" evidence="6">
    <location>
        <begin position="190"/>
        <end position="209"/>
    </location>
</feature>
<gene>
    <name evidence="7" type="primary">urtC</name>
    <name evidence="7" type="ORF">IAB60_00620</name>
</gene>
<accession>A0A9D1KEE1</accession>
<feature type="transmembrane region" description="Helical" evidence="6">
    <location>
        <begin position="12"/>
        <end position="32"/>
    </location>
</feature>
<reference evidence="7" key="1">
    <citation type="submission" date="2020-10" db="EMBL/GenBank/DDBJ databases">
        <authorList>
            <person name="Gilroy R."/>
        </authorList>
    </citation>
    <scope>NUCLEOTIDE SEQUENCE</scope>
    <source>
        <strain evidence="7">CHK123-3438</strain>
    </source>
</reference>
<proteinExistence type="predicted"/>
<dbReference type="Pfam" id="PF02653">
    <property type="entry name" value="BPD_transp_2"/>
    <property type="match status" value="1"/>
</dbReference>
<organism evidence="7 8">
    <name type="scientific">Candidatus Caccovicinus merdipullorum</name>
    <dbReference type="NCBI Taxonomy" id="2840724"/>
    <lineage>
        <taxon>Bacteria</taxon>
        <taxon>Bacillati</taxon>
        <taxon>Bacillota</taxon>
        <taxon>Clostridia</taxon>
        <taxon>Eubacteriales</taxon>
        <taxon>Candidatus Caccovicinus</taxon>
    </lineage>
</organism>
<dbReference type="PANTHER" id="PTHR30482:SF4">
    <property type="entry name" value="SLR1201 PROTEIN"/>
    <property type="match status" value="1"/>
</dbReference>
<dbReference type="InterPro" id="IPR043428">
    <property type="entry name" value="LivM-like"/>
</dbReference>
<dbReference type="GO" id="GO:0015658">
    <property type="term" value="F:branched-chain amino acid transmembrane transporter activity"/>
    <property type="evidence" value="ECO:0007669"/>
    <property type="project" value="InterPro"/>
</dbReference>
<evidence type="ECO:0000313" key="7">
    <source>
        <dbReference type="EMBL" id="HIT40600.1"/>
    </source>
</evidence>
<dbReference type="PANTHER" id="PTHR30482">
    <property type="entry name" value="HIGH-AFFINITY BRANCHED-CHAIN AMINO ACID TRANSPORT SYSTEM PERMEASE"/>
    <property type="match status" value="1"/>
</dbReference>
<dbReference type="GO" id="GO:0005886">
    <property type="term" value="C:plasma membrane"/>
    <property type="evidence" value="ECO:0007669"/>
    <property type="project" value="UniProtKB-SubCell"/>
</dbReference>
<dbReference type="EMBL" id="DVKS01000012">
    <property type="protein sequence ID" value="HIT40600.1"/>
    <property type="molecule type" value="Genomic_DNA"/>
</dbReference>
<keyword evidence="3 6" id="KW-0812">Transmembrane</keyword>
<evidence type="ECO:0000256" key="2">
    <source>
        <dbReference type="ARBA" id="ARBA00022475"/>
    </source>
</evidence>
<evidence type="ECO:0000256" key="1">
    <source>
        <dbReference type="ARBA" id="ARBA00004651"/>
    </source>
</evidence>
<dbReference type="InterPro" id="IPR017778">
    <property type="entry name" value="ABC_transptr_urea_perm_UrtC"/>
</dbReference>
<keyword evidence="5 6" id="KW-0472">Membrane</keyword>
<sequence length="356" mass="38786">MAGKRFRPDVTVVLAVCIFLFLAACPFFLSMFRVSLIGKYMCYAIVALGLDMIWGYTGILSLGHGVYFGLGAYCMAMYLKLEASGGSLPDFMIWSGQSSLPAFWRPFANPVFAIVMVVAVPVVLAVIIGYLTFLNRIRGVYFSILSQALAMILSVLLIGSQEYTGGSNGLTNFTTMFGQSLSSPAMKIRLYYAALIALILIFCLCRFLVSRRIGKIFIAIRDGENRVRFTGYNTAVYKVFVYGLSAAIAGIAGALYVSQVGIITPADVNITPSVEMIIWVAIGGKGTLAGPMLGALLVNALKTTASESFPELWSYFLGFVFILVILFMPGGFVSLRSIPGRIRQKFSKTAKEEEFA</sequence>
<dbReference type="Proteomes" id="UP000886860">
    <property type="component" value="Unassembled WGS sequence"/>
</dbReference>
<dbReference type="InterPro" id="IPR001851">
    <property type="entry name" value="ABC_transp_permease"/>
</dbReference>
<evidence type="ECO:0000256" key="4">
    <source>
        <dbReference type="ARBA" id="ARBA00022989"/>
    </source>
</evidence>